<evidence type="ECO:0000256" key="10">
    <source>
        <dbReference type="ARBA" id="ARBA00023157"/>
    </source>
</evidence>
<evidence type="ECO:0000256" key="5">
    <source>
        <dbReference type="ARBA" id="ARBA00022490"/>
    </source>
</evidence>
<evidence type="ECO:0000256" key="13">
    <source>
        <dbReference type="PIRSR" id="PIRSR000350-2"/>
    </source>
</evidence>
<evidence type="ECO:0000259" key="18">
    <source>
        <dbReference type="Pfam" id="PF07992"/>
    </source>
</evidence>
<protein>
    <recommendedName>
        <fullName evidence="4 16">Dihydrolipoyl dehydrogenase</fullName>
        <ecNumber evidence="3 16">1.8.1.4</ecNumber>
    </recommendedName>
</protein>
<dbReference type="EMBL" id="OJIN01000235">
    <property type="protein sequence ID" value="SPD76350.1"/>
    <property type="molecule type" value="Genomic_DNA"/>
</dbReference>
<evidence type="ECO:0000256" key="12">
    <source>
        <dbReference type="ARBA" id="ARBA00049187"/>
    </source>
</evidence>
<dbReference type="InterPro" id="IPR023753">
    <property type="entry name" value="FAD/NAD-binding_dom"/>
</dbReference>
<feature type="active site" description="Proton acceptor" evidence="13">
    <location>
        <position position="436"/>
    </location>
</feature>
<comment type="subcellular location">
    <subcellularLocation>
        <location evidence="1">Cytoplasm</location>
    </subcellularLocation>
</comment>
<keyword evidence="11 16" id="KW-0676">Redox-active center</keyword>
<dbReference type="InterPro" id="IPR016156">
    <property type="entry name" value="FAD/NAD-linked_Rdtase_dimer_sf"/>
</dbReference>
<keyword evidence="7 14" id="KW-0274">FAD</keyword>
<feature type="domain" description="FAD/NAD(P)-binding" evidence="18">
    <location>
        <begin position="5"/>
        <end position="320"/>
    </location>
</feature>
<feature type="binding site" evidence="14">
    <location>
        <position position="265"/>
    </location>
    <ligand>
        <name>NAD(+)</name>
        <dbReference type="ChEBI" id="CHEBI:57540"/>
    </ligand>
</feature>
<evidence type="ECO:0000256" key="15">
    <source>
        <dbReference type="PIRSR" id="PIRSR000350-4"/>
    </source>
</evidence>
<dbReference type="InterPro" id="IPR006258">
    <property type="entry name" value="Lipoamide_DH"/>
</dbReference>
<dbReference type="PROSITE" id="PS00076">
    <property type="entry name" value="PYRIDINE_REDOX_1"/>
    <property type="match status" value="1"/>
</dbReference>
<comment type="catalytic activity">
    <reaction evidence="12 16">
        <text>N(6)-[(R)-dihydrolipoyl]-L-lysyl-[protein] + NAD(+) = N(6)-[(R)-lipoyl]-L-lysyl-[protein] + NADH + H(+)</text>
        <dbReference type="Rhea" id="RHEA:15045"/>
        <dbReference type="Rhea" id="RHEA-COMP:10474"/>
        <dbReference type="Rhea" id="RHEA-COMP:10475"/>
        <dbReference type="ChEBI" id="CHEBI:15378"/>
        <dbReference type="ChEBI" id="CHEBI:57540"/>
        <dbReference type="ChEBI" id="CHEBI:57945"/>
        <dbReference type="ChEBI" id="CHEBI:83099"/>
        <dbReference type="ChEBI" id="CHEBI:83100"/>
        <dbReference type="EC" id="1.8.1.4"/>
    </reaction>
</comment>
<keyword evidence="5" id="KW-0963">Cytoplasm</keyword>
<comment type="miscellaneous">
    <text evidence="16">The active site is a redox-active disulfide bond.</text>
</comment>
<dbReference type="InterPro" id="IPR004099">
    <property type="entry name" value="Pyr_nucl-diS_OxRdtase_dimer"/>
</dbReference>
<feature type="binding site" evidence="14">
    <location>
        <position position="51"/>
    </location>
    <ligand>
        <name>FAD</name>
        <dbReference type="ChEBI" id="CHEBI:57692"/>
    </ligand>
</feature>
<evidence type="ECO:0000256" key="1">
    <source>
        <dbReference type="ARBA" id="ARBA00004496"/>
    </source>
</evidence>
<dbReference type="EC" id="1.8.1.4" evidence="3 16"/>
<keyword evidence="8 16" id="KW-0560">Oxidoreductase</keyword>
<evidence type="ECO:0000256" key="14">
    <source>
        <dbReference type="PIRSR" id="PIRSR000350-3"/>
    </source>
</evidence>
<dbReference type="GO" id="GO:0050660">
    <property type="term" value="F:flavin adenine dinucleotide binding"/>
    <property type="evidence" value="ECO:0007669"/>
    <property type="project" value="InterPro"/>
</dbReference>
<feature type="binding site" evidence="14">
    <location>
        <position position="114"/>
    </location>
    <ligand>
        <name>FAD</name>
        <dbReference type="ChEBI" id="CHEBI:57692"/>
    </ligand>
</feature>
<gene>
    <name evidence="19" type="primary">bfmBC</name>
    <name evidence="19" type="ORF">PITCH_A890059</name>
</gene>
<evidence type="ECO:0000259" key="17">
    <source>
        <dbReference type="Pfam" id="PF02852"/>
    </source>
</evidence>
<feature type="domain" description="Pyridine nucleotide-disulphide oxidoreductase dimerisation" evidence="17">
    <location>
        <begin position="339"/>
        <end position="445"/>
    </location>
</feature>
<dbReference type="Gene3D" id="3.50.50.60">
    <property type="entry name" value="FAD/NAD(P)-binding domain"/>
    <property type="match status" value="2"/>
</dbReference>
<dbReference type="AlphaFoldDB" id="A0A445N3R2"/>
<keyword evidence="10" id="KW-1015">Disulfide bond</keyword>
<dbReference type="InterPro" id="IPR036188">
    <property type="entry name" value="FAD/NAD-bd_sf"/>
</dbReference>
<dbReference type="Pfam" id="PF07992">
    <property type="entry name" value="Pyr_redox_2"/>
    <property type="match status" value="1"/>
</dbReference>
<comment type="similarity">
    <text evidence="2 16">Belongs to the class-I pyridine nucleotide-disulfide oxidoreductase family.</text>
</comment>
<dbReference type="GO" id="GO:0005737">
    <property type="term" value="C:cytoplasm"/>
    <property type="evidence" value="ECO:0007669"/>
    <property type="project" value="UniProtKB-SubCell"/>
</dbReference>
<feature type="disulfide bond" description="Redox-active" evidence="15">
    <location>
        <begin position="42"/>
        <end position="47"/>
    </location>
</feature>
<keyword evidence="9 14" id="KW-0520">NAD</keyword>
<evidence type="ECO:0000256" key="3">
    <source>
        <dbReference type="ARBA" id="ARBA00012608"/>
    </source>
</evidence>
<organism evidence="19">
    <name type="scientific">uncultured Desulfobacterium sp</name>
    <dbReference type="NCBI Taxonomy" id="201089"/>
    <lineage>
        <taxon>Bacteria</taxon>
        <taxon>Pseudomonadati</taxon>
        <taxon>Thermodesulfobacteriota</taxon>
        <taxon>Desulfobacteria</taxon>
        <taxon>Desulfobacterales</taxon>
        <taxon>Desulfobacteriaceae</taxon>
        <taxon>Desulfobacterium</taxon>
        <taxon>environmental samples</taxon>
    </lineage>
</organism>
<evidence type="ECO:0000256" key="2">
    <source>
        <dbReference type="ARBA" id="ARBA00007532"/>
    </source>
</evidence>
<dbReference type="GO" id="GO:0004148">
    <property type="term" value="F:dihydrolipoyl dehydrogenase (NADH) activity"/>
    <property type="evidence" value="ECO:0007669"/>
    <property type="project" value="UniProtKB-EC"/>
</dbReference>
<dbReference type="InterPro" id="IPR001100">
    <property type="entry name" value="Pyr_nuc-diS_OxRdtase"/>
</dbReference>
<sequence>MQGKYDIVFLGGGPAGYQGAIRAAQLGAKVAVVEEQQVGGVCLNRGCIPTKTVRASVEVGRLIRRAREYGFRAVEVSPDIAAIVTRKNRIVKGLRTSVERLFSANKIDLIPGRGVLLNPCGIEVKGAEGSQLIEAAKVVIATGSNPETLPIFPESPHIFTADAILDIGYLPKHLLVVGGGAIGVEMAAIFRELGSHVTLVEAEASLLPSEDAEMVAYLMNVLKRRKINVRCNVTVESVGETIEGFIIRLTDGTDLVSDTIIQAVGRRLNTDGIGLEGLGVETSEGRIIVNENLETNVAGIYAAGDVIGGWLLAHVAFFEGICAAENALGKTKKIDYRVVPRCIFSLPEYAAVGISEEEARPKNSVRVGRFPFKSLGMAQAMGEMEGLVKIIMDTRTDRILGAHIIGPHASDMIAETALAMRADLPSSMIEDTIHAHPTLSEAVLEVAQALHGRAIHIPEQVEGAFL</sequence>
<dbReference type="Pfam" id="PF02852">
    <property type="entry name" value="Pyr_redox_dim"/>
    <property type="match status" value="1"/>
</dbReference>
<dbReference type="InterPro" id="IPR012999">
    <property type="entry name" value="Pyr_OxRdtase_I_AS"/>
</dbReference>
<evidence type="ECO:0000256" key="16">
    <source>
        <dbReference type="RuleBase" id="RU003692"/>
    </source>
</evidence>
<proteinExistence type="inferred from homology"/>
<dbReference type="NCBIfam" id="TIGR01350">
    <property type="entry name" value="lipoamide_DH"/>
    <property type="match status" value="1"/>
</dbReference>
<keyword evidence="6 16" id="KW-0285">Flavoprotein</keyword>
<dbReference type="Gene3D" id="3.30.390.30">
    <property type="match status" value="1"/>
</dbReference>
<evidence type="ECO:0000256" key="8">
    <source>
        <dbReference type="ARBA" id="ARBA00023002"/>
    </source>
</evidence>
<dbReference type="SUPFAM" id="SSF55424">
    <property type="entry name" value="FAD/NAD-linked reductases, dimerisation (C-terminal) domain"/>
    <property type="match status" value="1"/>
</dbReference>
<evidence type="ECO:0000313" key="19">
    <source>
        <dbReference type="EMBL" id="SPD76350.1"/>
    </source>
</evidence>
<dbReference type="InterPro" id="IPR050151">
    <property type="entry name" value="Class-I_Pyr_Nuc-Dis_Oxidored"/>
</dbReference>
<dbReference type="SUPFAM" id="SSF51905">
    <property type="entry name" value="FAD/NAD(P)-binding domain"/>
    <property type="match status" value="1"/>
</dbReference>
<feature type="binding site" evidence="14">
    <location>
        <position position="305"/>
    </location>
    <ligand>
        <name>NAD(+)</name>
        <dbReference type="ChEBI" id="CHEBI:57540"/>
    </ligand>
</feature>
<dbReference type="PANTHER" id="PTHR22912:SF217">
    <property type="entry name" value="DIHYDROLIPOYL DEHYDROGENASE"/>
    <property type="match status" value="1"/>
</dbReference>
<name>A0A445N3R2_9BACT</name>
<comment type="cofactor">
    <cofactor evidence="14 16">
        <name>FAD</name>
        <dbReference type="ChEBI" id="CHEBI:57692"/>
    </cofactor>
    <text evidence="14 16">Binds 1 FAD per subunit.</text>
</comment>
<dbReference type="PIRSF" id="PIRSF000350">
    <property type="entry name" value="Mercury_reductase_MerA"/>
    <property type="match status" value="1"/>
</dbReference>
<evidence type="ECO:0000256" key="6">
    <source>
        <dbReference type="ARBA" id="ARBA00022630"/>
    </source>
</evidence>
<dbReference type="PRINTS" id="PR00411">
    <property type="entry name" value="PNDRDTASEI"/>
</dbReference>
<evidence type="ECO:0000256" key="4">
    <source>
        <dbReference type="ARBA" id="ARBA00016961"/>
    </source>
</evidence>
<accession>A0A445N3R2</accession>
<feature type="binding site" evidence="14">
    <location>
        <begin position="178"/>
        <end position="185"/>
    </location>
    <ligand>
        <name>NAD(+)</name>
        <dbReference type="ChEBI" id="CHEBI:57540"/>
    </ligand>
</feature>
<dbReference type="PRINTS" id="PR00368">
    <property type="entry name" value="FADPNR"/>
</dbReference>
<feature type="binding site" evidence="14">
    <location>
        <begin position="142"/>
        <end position="144"/>
    </location>
    <ligand>
        <name>FAD</name>
        <dbReference type="ChEBI" id="CHEBI:57692"/>
    </ligand>
</feature>
<feature type="binding site" evidence="14">
    <location>
        <position position="201"/>
    </location>
    <ligand>
        <name>NAD(+)</name>
        <dbReference type="ChEBI" id="CHEBI:57540"/>
    </ligand>
</feature>
<dbReference type="GO" id="GO:0006103">
    <property type="term" value="P:2-oxoglutarate metabolic process"/>
    <property type="evidence" value="ECO:0007669"/>
    <property type="project" value="TreeGrafter"/>
</dbReference>
<dbReference type="PANTHER" id="PTHR22912">
    <property type="entry name" value="DISULFIDE OXIDOREDUCTASE"/>
    <property type="match status" value="1"/>
</dbReference>
<reference evidence="19" key="1">
    <citation type="submission" date="2018-01" db="EMBL/GenBank/DDBJ databases">
        <authorList>
            <person name="Regsiter A."/>
            <person name="William W."/>
        </authorList>
    </citation>
    <scope>NUCLEOTIDE SEQUENCE</scope>
    <source>
        <strain evidence="19">TRIP AH-1</strain>
    </source>
</reference>
<evidence type="ECO:0000256" key="9">
    <source>
        <dbReference type="ARBA" id="ARBA00023027"/>
    </source>
</evidence>
<evidence type="ECO:0000256" key="11">
    <source>
        <dbReference type="ARBA" id="ARBA00023284"/>
    </source>
</evidence>
<evidence type="ECO:0000256" key="7">
    <source>
        <dbReference type="ARBA" id="ARBA00022827"/>
    </source>
</evidence>
<dbReference type="FunFam" id="3.30.390.30:FF:000001">
    <property type="entry name" value="Dihydrolipoyl dehydrogenase"/>
    <property type="match status" value="1"/>
</dbReference>
<keyword evidence="14" id="KW-0547">Nucleotide-binding</keyword>